<evidence type="ECO:0008006" key="6">
    <source>
        <dbReference type="Google" id="ProtNLM"/>
    </source>
</evidence>
<dbReference type="PANTHER" id="PTHR24107">
    <property type="entry name" value="YNEIN REGULATORY COMPLEX SUBUNIT 5"/>
    <property type="match status" value="1"/>
</dbReference>
<comment type="subcellular location">
    <subcellularLocation>
        <location evidence="1">Cytoplasm</location>
        <location evidence="1">Cytoskeleton</location>
    </subcellularLocation>
</comment>
<proteinExistence type="predicted"/>
<dbReference type="GO" id="GO:0005856">
    <property type="term" value="C:cytoskeleton"/>
    <property type="evidence" value="ECO:0007669"/>
    <property type="project" value="UniProtKB-SubCell"/>
</dbReference>
<keyword evidence="3" id="KW-0206">Cytoskeleton</keyword>
<keyword evidence="5" id="KW-1185">Reference proteome</keyword>
<protein>
    <recommendedName>
        <fullName evidence="6">T-complex-associated testis-expressed protein 1</fullName>
    </recommendedName>
</protein>
<evidence type="ECO:0000313" key="4">
    <source>
        <dbReference type="EMBL" id="TMW63000.1"/>
    </source>
</evidence>
<evidence type="ECO:0000313" key="5">
    <source>
        <dbReference type="Proteomes" id="UP000794436"/>
    </source>
</evidence>
<dbReference type="OrthoDB" id="341587at2759"/>
<evidence type="ECO:0000256" key="3">
    <source>
        <dbReference type="ARBA" id="ARBA00023212"/>
    </source>
</evidence>
<dbReference type="InterPro" id="IPR052410">
    <property type="entry name" value="DRC5"/>
</dbReference>
<sequence>MVSSSTTVGSTTDVSALSDQVKKYRSRVVGGYHNNDGLERSSAAVIPSLVILCLKVISDKFRLEPKIHNVPRKFLPEVMSRLPLDMDVCISAPNITDENYWKRCCMSKSAWKNLQISEHGLTWKQLFMEKNLQDMLEGFDSSTDDNDELIDVVKACQEYIFTLEIDQLLSHLDLNEVCSHLKNLTRLRLTYGVKQIGMKYERMLFGMKISDATNLSHIVKNTKTLTTLWLPNNLLDDDLLRMVMTGLVKNNTITSLDLSHNKITNHGARLLAKLLGPDSVITTLNLCDNQIHAEGGRYLSRGLKYNTSLTELNLRLNRLTDEGGRMLLEGLTEHPMLSVLNLSNNALGKETADALAEIIASSHCTLRSINLSGNSLTEADAETLLQGLQRNSMLVAVDLRQNEIPADAECLVRIAQKLRSNEVAPKAHH</sequence>
<comment type="caution">
    <text evidence="4">The sequence shown here is derived from an EMBL/GenBank/DDBJ whole genome shotgun (WGS) entry which is preliminary data.</text>
</comment>
<name>A0A8K1FGP6_PYTOL</name>
<dbReference type="EMBL" id="SPLM01000073">
    <property type="protein sequence ID" value="TMW63000.1"/>
    <property type="molecule type" value="Genomic_DNA"/>
</dbReference>
<dbReference type="Gene3D" id="3.80.10.10">
    <property type="entry name" value="Ribonuclease Inhibitor"/>
    <property type="match status" value="2"/>
</dbReference>
<evidence type="ECO:0000256" key="1">
    <source>
        <dbReference type="ARBA" id="ARBA00004245"/>
    </source>
</evidence>
<dbReference type="SMART" id="SM00368">
    <property type="entry name" value="LRR_RI"/>
    <property type="match status" value="6"/>
</dbReference>
<gene>
    <name evidence="4" type="ORF">Poli38472_005618</name>
</gene>
<evidence type="ECO:0000256" key="2">
    <source>
        <dbReference type="ARBA" id="ARBA00022490"/>
    </source>
</evidence>
<keyword evidence="2" id="KW-0963">Cytoplasm</keyword>
<dbReference type="AlphaFoldDB" id="A0A8K1FGP6"/>
<dbReference type="Pfam" id="PF13516">
    <property type="entry name" value="LRR_6"/>
    <property type="match status" value="4"/>
</dbReference>
<dbReference type="InterPro" id="IPR032675">
    <property type="entry name" value="LRR_dom_sf"/>
</dbReference>
<dbReference type="SUPFAM" id="SSF52047">
    <property type="entry name" value="RNI-like"/>
    <property type="match status" value="1"/>
</dbReference>
<dbReference type="InterPro" id="IPR001611">
    <property type="entry name" value="Leu-rich_rpt"/>
</dbReference>
<dbReference type="PANTHER" id="PTHR24107:SF20">
    <property type="entry name" value="DYNEIN REGULATORY COMPLEX SUBUNIT 5"/>
    <property type="match status" value="1"/>
</dbReference>
<reference evidence="4" key="1">
    <citation type="submission" date="2019-03" db="EMBL/GenBank/DDBJ databases">
        <title>Long read genome sequence of the mycoparasitic Pythium oligandrum ATCC 38472 isolated from sugarbeet rhizosphere.</title>
        <authorList>
            <person name="Gaulin E."/>
        </authorList>
    </citation>
    <scope>NUCLEOTIDE SEQUENCE</scope>
    <source>
        <strain evidence="4">ATCC 38472_TT</strain>
    </source>
</reference>
<organism evidence="4 5">
    <name type="scientific">Pythium oligandrum</name>
    <name type="common">Mycoparasitic fungus</name>
    <dbReference type="NCBI Taxonomy" id="41045"/>
    <lineage>
        <taxon>Eukaryota</taxon>
        <taxon>Sar</taxon>
        <taxon>Stramenopiles</taxon>
        <taxon>Oomycota</taxon>
        <taxon>Peronosporomycetes</taxon>
        <taxon>Pythiales</taxon>
        <taxon>Pythiaceae</taxon>
        <taxon>Pythium</taxon>
    </lineage>
</organism>
<accession>A0A8K1FGP6</accession>
<dbReference type="Proteomes" id="UP000794436">
    <property type="component" value="Unassembled WGS sequence"/>
</dbReference>